<comment type="caution">
    <text evidence="1">The sequence shown here is derived from an EMBL/GenBank/DDBJ whole genome shotgun (WGS) entry which is preliminary data.</text>
</comment>
<proteinExistence type="predicted"/>
<keyword evidence="2" id="KW-1185">Reference proteome</keyword>
<accession>A0ABD0MQ68</accession>
<evidence type="ECO:0000313" key="2">
    <source>
        <dbReference type="Proteomes" id="UP001529510"/>
    </source>
</evidence>
<name>A0ABD0MQ68_CIRMR</name>
<gene>
    <name evidence="1" type="ORF">M9458_053604</name>
</gene>
<dbReference type="Proteomes" id="UP001529510">
    <property type="component" value="Unassembled WGS sequence"/>
</dbReference>
<organism evidence="1 2">
    <name type="scientific">Cirrhinus mrigala</name>
    <name type="common">Mrigala</name>
    <dbReference type="NCBI Taxonomy" id="683832"/>
    <lineage>
        <taxon>Eukaryota</taxon>
        <taxon>Metazoa</taxon>
        <taxon>Chordata</taxon>
        <taxon>Craniata</taxon>
        <taxon>Vertebrata</taxon>
        <taxon>Euteleostomi</taxon>
        <taxon>Actinopterygii</taxon>
        <taxon>Neopterygii</taxon>
        <taxon>Teleostei</taxon>
        <taxon>Ostariophysi</taxon>
        <taxon>Cypriniformes</taxon>
        <taxon>Cyprinidae</taxon>
        <taxon>Labeoninae</taxon>
        <taxon>Labeonini</taxon>
        <taxon>Cirrhinus</taxon>
    </lineage>
</organism>
<dbReference type="EMBL" id="JAMKFB020000258">
    <property type="protein sequence ID" value="KAL0151091.1"/>
    <property type="molecule type" value="Genomic_DNA"/>
</dbReference>
<evidence type="ECO:0000313" key="1">
    <source>
        <dbReference type="EMBL" id="KAL0151091.1"/>
    </source>
</evidence>
<feature type="non-terminal residue" evidence="1">
    <location>
        <position position="1"/>
    </location>
</feature>
<protein>
    <submittedName>
        <fullName evidence="1">Uncharacterized protein</fullName>
    </submittedName>
</protein>
<reference evidence="1 2" key="1">
    <citation type="submission" date="2024-05" db="EMBL/GenBank/DDBJ databases">
        <title>Genome sequencing and assembly of Indian major carp, Cirrhinus mrigala (Hamilton, 1822).</title>
        <authorList>
            <person name="Mohindra V."/>
            <person name="Chowdhury L.M."/>
            <person name="Lal K."/>
            <person name="Jena J.K."/>
        </authorList>
    </citation>
    <scope>NUCLEOTIDE SEQUENCE [LARGE SCALE GENOMIC DNA]</scope>
    <source>
        <strain evidence="1">CM1030</strain>
        <tissue evidence="1">Blood</tissue>
    </source>
</reference>
<dbReference type="AlphaFoldDB" id="A0ABD0MQ68"/>
<sequence length="72" mass="8047">VRNIAVSHTFKIEKAQRELGFSPKRYSLTDSVDHLVISEHMVPLPAAPDGIHCPHDLLCRTGIISLKGNPRY</sequence>